<dbReference type="Gene3D" id="1.20.1600.10">
    <property type="entry name" value="Outer membrane efflux proteins (OEP)"/>
    <property type="match status" value="1"/>
</dbReference>
<comment type="caution">
    <text evidence="3">The sequence shown here is derived from an EMBL/GenBank/DDBJ whole genome shotgun (WGS) entry which is preliminary data.</text>
</comment>
<dbReference type="GO" id="GO:0015562">
    <property type="term" value="F:efflux transmembrane transporter activity"/>
    <property type="evidence" value="ECO:0007669"/>
    <property type="project" value="InterPro"/>
</dbReference>
<proteinExistence type="inferred from homology"/>
<dbReference type="Proteomes" id="UP000249645">
    <property type="component" value="Unassembled WGS sequence"/>
</dbReference>
<dbReference type="EMBL" id="QFOI01000296">
    <property type="protein sequence ID" value="PZP44850.1"/>
    <property type="molecule type" value="Genomic_DNA"/>
</dbReference>
<evidence type="ECO:0000313" key="3">
    <source>
        <dbReference type="EMBL" id="PZP44850.1"/>
    </source>
</evidence>
<comment type="similarity">
    <text evidence="1 2">Belongs to the outer membrane factor (OMF) (TC 1.B.17) family.</text>
</comment>
<dbReference type="PANTHER" id="PTHR30203">
    <property type="entry name" value="OUTER MEMBRANE CATION EFFLUX PROTEIN"/>
    <property type="match status" value="1"/>
</dbReference>
<sequence>MMKFNIKWIGFSVLLIVYSSCKTVTKKYSPPIAQTDSLFRIPLDGSDTTSIATLSWKEIYTDPKLQDLIQKGIDNNLNLKTAFSVIKQNEAYLEQSKLNYYPDLDANAGINVSKTISNATNTRSNVHQYQLGVTSSWQADIWGQLRNTQEANLATMLGSRANADAIQTRLVASIANQYYIMMGYDWQLKIMEKTLETWRRTVEVMKILKKGDVVTGAAVVQSQASMYATEASIPDIKRLRREAENNICNLLSIPSDSIPRDSLNGSFSIPAVNVGLPSQLLSNRPDVIVAENNFRQTFALTNVARTNFYPQLTITATGGLSRNSLKNYFSATSVIGSVLGNLTQPIFNKGINKMNLTVAQENQNQAYYNYESTLLSAGQEVSNALFAYLTAVAKIEPRQNQLDNLSNSVDYTQELVRNGFANYSEVLIALQNFLAAQLNQVNDYLQKYQAVTNLYVALGGGVK</sequence>
<dbReference type="SUPFAM" id="SSF56954">
    <property type="entry name" value="Outer membrane efflux proteins (OEP)"/>
    <property type="match status" value="1"/>
</dbReference>
<dbReference type="Pfam" id="PF02321">
    <property type="entry name" value="OEP"/>
    <property type="match status" value="2"/>
</dbReference>
<gene>
    <name evidence="3" type="ORF">DI598_14025</name>
</gene>
<keyword evidence="2" id="KW-0812">Transmembrane</keyword>
<evidence type="ECO:0000313" key="4">
    <source>
        <dbReference type="Proteomes" id="UP000249645"/>
    </source>
</evidence>
<name>A0A2W5EU14_9SPHI</name>
<dbReference type="InterPro" id="IPR003423">
    <property type="entry name" value="OMP_efflux"/>
</dbReference>
<comment type="subcellular location">
    <subcellularLocation>
        <location evidence="2">Cell membrane</location>
        <topology evidence="2">Lipid-anchor</topology>
    </subcellularLocation>
</comment>
<evidence type="ECO:0000256" key="1">
    <source>
        <dbReference type="ARBA" id="ARBA00007613"/>
    </source>
</evidence>
<reference evidence="3 4" key="1">
    <citation type="submission" date="2017-11" db="EMBL/GenBank/DDBJ databases">
        <title>Infants hospitalized years apart are colonized by the same room-sourced microbial strains.</title>
        <authorList>
            <person name="Brooks B."/>
            <person name="Olm M.R."/>
            <person name="Firek B.A."/>
            <person name="Baker R."/>
            <person name="Thomas B.C."/>
            <person name="Morowitz M.J."/>
            <person name="Banfield J.F."/>
        </authorList>
    </citation>
    <scope>NUCLEOTIDE SEQUENCE [LARGE SCALE GENOMIC DNA]</scope>
    <source>
        <strain evidence="3">S2_009_000_R2_76</strain>
    </source>
</reference>
<protein>
    <recommendedName>
        <fullName evidence="5">RND efflux system, outer membrane lipoprotein, NodT family</fullName>
    </recommendedName>
</protein>
<evidence type="ECO:0000256" key="2">
    <source>
        <dbReference type="RuleBase" id="RU362097"/>
    </source>
</evidence>
<keyword evidence="2" id="KW-0564">Palmitate</keyword>
<dbReference type="Gene3D" id="2.20.200.10">
    <property type="entry name" value="Outer membrane efflux proteins (OEP)"/>
    <property type="match status" value="1"/>
</dbReference>
<dbReference type="AlphaFoldDB" id="A0A2W5EU14"/>
<accession>A0A2W5EU14</accession>
<dbReference type="NCBIfam" id="TIGR01845">
    <property type="entry name" value="outer_NodT"/>
    <property type="match status" value="1"/>
</dbReference>
<evidence type="ECO:0008006" key="5">
    <source>
        <dbReference type="Google" id="ProtNLM"/>
    </source>
</evidence>
<organism evidence="3 4">
    <name type="scientific">Pseudopedobacter saltans</name>
    <dbReference type="NCBI Taxonomy" id="151895"/>
    <lineage>
        <taxon>Bacteria</taxon>
        <taxon>Pseudomonadati</taxon>
        <taxon>Bacteroidota</taxon>
        <taxon>Sphingobacteriia</taxon>
        <taxon>Sphingobacteriales</taxon>
        <taxon>Sphingobacteriaceae</taxon>
        <taxon>Pseudopedobacter</taxon>
    </lineage>
</organism>
<dbReference type="InterPro" id="IPR010131">
    <property type="entry name" value="MdtP/NodT-like"/>
</dbReference>
<dbReference type="GO" id="GO:0005886">
    <property type="term" value="C:plasma membrane"/>
    <property type="evidence" value="ECO:0007669"/>
    <property type="project" value="UniProtKB-SubCell"/>
</dbReference>
<dbReference type="PANTHER" id="PTHR30203:SF33">
    <property type="entry name" value="BLR4455 PROTEIN"/>
    <property type="match status" value="1"/>
</dbReference>
<keyword evidence="2" id="KW-0449">Lipoprotein</keyword>
<keyword evidence="2" id="KW-0472">Membrane</keyword>
<keyword evidence="2" id="KW-1134">Transmembrane beta strand</keyword>